<protein>
    <submittedName>
        <fullName evidence="2">DUF1631 family protein</fullName>
    </submittedName>
</protein>
<name>A0ABT7LFK7_9BURK</name>
<dbReference type="Pfam" id="PF07793">
    <property type="entry name" value="DUF1631"/>
    <property type="match status" value="2"/>
</dbReference>
<dbReference type="RefSeq" id="WP_285981763.1">
    <property type="nucleotide sequence ID" value="NZ_JASVDS010000002.1"/>
</dbReference>
<dbReference type="Proteomes" id="UP001238603">
    <property type="component" value="Unassembled WGS sequence"/>
</dbReference>
<organism evidence="2 3">
    <name type="scientific">Roseateles subflavus</name>
    <dbReference type="NCBI Taxonomy" id="3053353"/>
    <lineage>
        <taxon>Bacteria</taxon>
        <taxon>Pseudomonadati</taxon>
        <taxon>Pseudomonadota</taxon>
        <taxon>Betaproteobacteria</taxon>
        <taxon>Burkholderiales</taxon>
        <taxon>Sphaerotilaceae</taxon>
        <taxon>Roseateles</taxon>
    </lineage>
</organism>
<evidence type="ECO:0000313" key="3">
    <source>
        <dbReference type="Proteomes" id="UP001238603"/>
    </source>
</evidence>
<feature type="region of interest" description="Disordered" evidence="1">
    <location>
        <begin position="236"/>
        <end position="256"/>
    </location>
</feature>
<evidence type="ECO:0000313" key="2">
    <source>
        <dbReference type="EMBL" id="MDL5031639.1"/>
    </source>
</evidence>
<keyword evidence="3" id="KW-1185">Reference proteome</keyword>
<proteinExistence type="predicted"/>
<reference evidence="2 3" key="1">
    <citation type="submission" date="2023-06" db="EMBL/GenBank/DDBJ databases">
        <title>Pelomonas sp. APW6 16S ribosomal RNA gene genome sequencing and assembly.</title>
        <authorList>
            <person name="Woo H."/>
        </authorList>
    </citation>
    <scope>NUCLEOTIDE SEQUENCE [LARGE SCALE GENOMIC DNA]</scope>
    <source>
        <strain evidence="2 3">APW6</strain>
    </source>
</reference>
<dbReference type="EMBL" id="JASVDS010000002">
    <property type="protein sequence ID" value="MDL5031639.1"/>
    <property type="molecule type" value="Genomic_DNA"/>
</dbReference>
<feature type="compositionally biased region" description="Polar residues" evidence="1">
    <location>
        <begin position="236"/>
        <end position="254"/>
    </location>
</feature>
<sequence>MSHAPSLQSLVDEVIVRMPAFSHAVAHKIQDDLKSDPLLHSLQYAWAVSKGRFPTDFQAAIQPLLEAARHGEDPLQRRGSPLGLQSLSLVDEKQALQDVSIAHVVSAVEEQSRPELHQLVNFFAALRGIARPMKQDNPLRPAVFANAVVTAIQNLQLDGEGCYAMTKVATPHVVAALGEIYQTLCEQMRSAQLAPLVEGYGIGSTRDVEARLRQAAVPGATPTLDTLARRVDAINSRPQTLRQPGHDSTSQALGPNTLLRGGGDLLSRLYDQILADPKLLPPVKALMSRLQVAVARLSRTDPSLLRRQDHPVWSLLNRVAGHGAGFKRADDERLRQFLDVMNGIVQQLVEAPLLTGLQFQQALGVVDQHIREQASRHGERSASALAALERESQRTAWLELLQSQLKEQLSDTALSPTLRKFLLKPWVEVIVQNMVLYGREAPQAEASIELVDELLDSLQQRQSEAARAQLRTRLPALIQRVESGMELIAFPADKRQVVLQDLMTQHGRVLSGLPPHHHPAPSDRAAAARRDLSPEELLQQLLNERESQMPSRWAHDQVNRGELPTVPVGLYSEAGSPDARIALQAWMGNLQVGNWYHMFVQSQWITAQVAWISESRQFFLFVGQDADERHSLTRGAIEQLLANGLITALEEDTLVQRAVSSLMQDLDDAP</sequence>
<accession>A0ABT7LFK7</accession>
<feature type="region of interest" description="Disordered" evidence="1">
    <location>
        <begin position="509"/>
        <end position="528"/>
    </location>
</feature>
<dbReference type="InterPro" id="IPR012434">
    <property type="entry name" value="DUF1631"/>
</dbReference>
<evidence type="ECO:0000256" key="1">
    <source>
        <dbReference type="SAM" id="MobiDB-lite"/>
    </source>
</evidence>
<gene>
    <name evidence="2" type="ORF">QRD43_06930</name>
</gene>
<comment type="caution">
    <text evidence="2">The sequence shown here is derived from an EMBL/GenBank/DDBJ whole genome shotgun (WGS) entry which is preliminary data.</text>
</comment>